<protein>
    <submittedName>
        <fullName evidence="1">Uncharacterized protein</fullName>
    </submittedName>
</protein>
<gene>
    <name evidence="1" type="ORF">HGP29_15365</name>
</gene>
<dbReference type="RefSeq" id="WP_168883304.1">
    <property type="nucleotide sequence ID" value="NZ_JABAIL010000004.1"/>
</dbReference>
<reference evidence="1 2" key="1">
    <citation type="submission" date="2020-04" db="EMBL/GenBank/DDBJ databases">
        <title>Flammeovirga sp. SR4, a novel species isolated from seawater.</title>
        <authorList>
            <person name="Wang X."/>
        </authorList>
    </citation>
    <scope>NUCLEOTIDE SEQUENCE [LARGE SCALE GENOMIC DNA]</scope>
    <source>
        <strain evidence="1 2">SR4</strain>
    </source>
</reference>
<dbReference type="Proteomes" id="UP000585050">
    <property type="component" value="Unassembled WGS sequence"/>
</dbReference>
<evidence type="ECO:0000313" key="1">
    <source>
        <dbReference type="EMBL" id="NLR92596.1"/>
    </source>
</evidence>
<dbReference type="EMBL" id="JABAIL010000004">
    <property type="protein sequence ID" value="NLR92596.1"/>
    <property type="molecule type" value="Genomic_DNA"/>
</dbReference>
<sequence>MLLKILIVAFAFAFLFKRYSKVIIKFLMNVLSKRLMKMQQEQVNNFHSQQTRHQQPQYSEQFEKAIQVDEDMTIYVPKKKK</sequence>
<evidence type="ECO:0000313" key="2">
    <source>
        <dbReference type="Proteomes" id="UP000585050"/>
    </source>
</evidence>
<proteinExistence type="predicted"/>
<name>A0A7X8XWU4_9BACT</name>
<accession>A0A7X8XWU4</accession>
<comment type="caution">
    <text evidence="1">The sequence shown here is derived from an EMBL/GenBank/DDBJ whole genome shotgun (WGS) entry which is preliminary data.</text>
</comment>
<organism evidence="1 2">
    <name type="scientific">Flammeovirga agarivorans</name>
    <dbReference type="NCBI Taxonomy" id="2726742"/>
    <lineage>
        <taxon>Bacteria</taxon>
        <taxon>Pseudomonadati</taxon>
        <taxon>Bacteroidota</taxon>
        <taxon>Cytophagia</taxon>
        <taxon>Cytophagales</taxon>
        <taxon>Flammeovirgaceae</taxon>
        <taxon>Flammeovirga</taxon>
    </lineage>
</organism>
<keyword evidence="2" id="KW-1185">Reference proteome</keyword>
<dbReference type="AlphaFoldDB" id="A0A7X8XWU4"/>